<sequence>MDTLTARPKVLKQANLSLIRKVLKAKGTATRAEIAYETKISSTTVRSLLSEMMQNGEIESIGYDESSGGRKAERYGFRPHRYYGAAFCITGDQIYGLLINVCGEIVEKTRLEAANGDFESAVTAWLDEQVKKRELKSIGIGVPGAVEGGGYWRTNETDGKLYKINIGDNLEKRYKIPVVLENDLNATAFGFGRCYAKEFLCENPNNVNMAFLYFEKGCVSAGFISGGRVVRGNNNFAGELGLLPMEHGKTLDACMAEPMEAVRYVNLVVQVISFICGILNPQYVVLGGPSLRKNCIGPVGDGLSAFLPKHLLPEILYSPDVWQDYFDGMASLTAGKMFDEVQFIKEQPCL</sequence>
<dbReference type="InterPro" id="IPR036390">
    <property type="entry name" value="WH_DNA-bd_sf"/>
</dbReference>
<reference evidence="4" key="1">
    <citation type="submission" date="2017-04" db="EMBL/GenBank/DDBJ databases">
        <title>Complete Genome Sequences of Twelve Strains of a Stable Defined Moderately Diverse Mouse Microbiota 2 (sDMDMm2).</title>
        <authorList>
            <person name="Uchimura Y."/>
            <person name="Wyss M."/>
            <person name="Brugiroux S."/>
            <person name="Limenitakis J.P."/>
            <person name="Stecher B."/>
            <person name="McCoy K.D."/>
            <person name="Macpherson A.J."/>
        </authorList>
    </citation>
    <scope>NUCLEOTIDE SEQUENCE</scope>
    <source>
        <strain evidence="4">YL58</strain>
    </source>
</reference>
<organism evidence="4 5">
    <name type="scientific">Blautia pseudococcoides</name>
    <dbReference type="NCBI Taxonomy" id="1796616"/>
    <lineage>
        <taxon>Bacteria</taxon>
        <taxon>Bacillati</taxon>
        <taxon>Bacillota</taxon>
        <taxon>Clostridia</taxon>
        <taxon>Lachnospirales</taxon>
        <taxon>Lachnospiraceae</taxon>
        <taxon>Blautia</taxon>
    </lineage>
</organism>
<evidence type="ECO:0000256" key="3">
    <source>
        <dbReference type="ARBA" id="ARBA00022629"/>
    </source>
</evidence>
<keyword evidence="3" id="KW-0859">Xylose metabolism</keyword>
<dbReference type="PANTHER" id="PTHR18964:SF149">
    <property type="entry name" value="BIFUNCTIONAL UDP-N-ACETYLGLUCOSAMINE 2-EPIMERASE_N-ACETYLMANNOSAMINE KINASE"/>
    <property type="match status" value="1"/>
</dbReference>
<protein>
    <submittedName>
        <fullName evidence="4">Transcriptional regulator</fullName>
    </submittedName>
</protein>
<evidence type="ECO:0000313" key="5">
    <source>
        <dbReference type="Proteomes" id="UP000092574"/>
    </source>
</evidence>
<comment type="similarity">
    <text evidence="2">Belongs to the ROK (NagC/XylR) family.</text>
</comment>
<dbReference type="STRING" id="1796616.A4V09_03385"/>
<dbReference type="InterPro" id="IPR036388">
    <property type="entry name" value="WH-like_DNA-bd_sf"/>
</dbReference>
<dbReference type="EMBL" id="CP015405">
    <property type="protein sequence ID" value="ANU78532.1"/>
    <property type="molecule type" value="Genomic_DNA"/>
</dbReference>
<dbReference type="InterPro" id="IPR000600">
    <property type="entry name" value="ROK"/>
</dbReference>
<dbReference type="Gene3D" id="1.10.10.10">
    <property type="entry name" value="Winged helix-like DNA-binding domain superfamily/Winged helix DNA-binding domain"/>
    <property type="match status" value="1"/>
</dbReference>
<dbReference type="GO" id="GO:0042732">
    <property type="term" value="P:D-xylose metabolic process"/>
    <property type="evidence" value="ECO:0007669"/>
    <property type="project" value="UniProtKB-KW"/>
</dbReference>
<dbReference type="OrthoDB" id="6501901at2"/>
<accession>A0A1C7IK93</accession>
<dbReference type="CDD" id="cd23763">
    <property type="entry name" value="ASKHA_ATPase_ROK"/>
    <property type="match status" value="1"/>
</dbReference>
<evidence type="ECO:0000256" key="2">
    <source>
        <dbReference type="ARBA" id="ARBA00006479"/>
    </source>
</evidence>
<proteinExistence type="inferred from homology"/>
<keyword evidence="3" id="KW-0119">Carbohydrate metabolism</keyword>
<dbReference type="InterPro" id="IPR043129">
    <property type="entry name" value="ATPase_NBD"/>
</dbReference>
<gene>
    <name evidence="4" type="ORF">A4V09_03385</name>
</gene>
<dbReference type="PANTHER" id="PTHR18964">
    <property type="entry name" value="ROK (REPRESSOR, ORF, KINASE) FAMILY"/>
    <property type="match status" value="1"/>
</dbReference>
<dbReference type="SUPFAM" id="SSF53067">
    <property type="entry name" value="Actin-like ATPase domain"/>
    <property type="match status" value="1"/>
</dbReference>
<dbReference type="SUPFAM" id="SSF46785">
    <property type="entry name" value="Winged helix' DNA-binding domain"/>
    <property type="match status" value="1"/>
</dbReference>
<dbReference type="Pfam" id="PF00480">
    <property type="entry name" value="ROK"/>
    <property type="match status" value="1"/>
</dbReference>
<keyword evidence="5" id="KW-1185">Reference proteome</keyword>
<evidence type="ECO:0000313" key="4">
    <source>
        <dbReference type="EMBL" id="ANU78532.1"/>
    </source>
</evidence>
<evidence type="ECO:0000256" key="1">
    <source>
        <dbReference type="ARBA" id="ARBA00002486"/>
    </source>
</evidence>
<dbReference type="Proteomes" id="UP000092574">
    <property type="component" value="Chromosome"/>
</dbReference>
<comment type="function">
    <text evidence="1">Transcriptional repressor of xylose-utilizing enzymes.</text>
</comment>
<dbReference type="KEGG" id="byl:A4V09_03385"/>
<dbReference type="AlphaFoldDB" id="A0A1C7IK93"/>
<dbReference type="Gene3D" id="3.30.420.40">
    <property type="match status" value="2"/>
</dbReference>
<name>A0A1C7IK93_9FIRM</name>